<dbReference type="AlphaFoldDB" id="A0AB38YJR2"/>
<dbReference type="InterPro" id="IPR025111">
    <property type="entry name" value="DUF4032"/>
</dbReference>
<dbReference type="Pfam" id="PF06293">
    <property type="entry name" value="Kdo"/>
    <property type="match status" value="1"/>
</dbReference>
<proteinExistence type="predicted"/>
<accession>A0AB38YJR2</accession>
<dbReference type="InterPro" id="IPR011009">
    <property type="entry name" value="Kinase-like_dom_sf"/>
</dbReference>
<dbReference type="EMBL" id="CP101717">
    <property type="protein sequence ID" value="WLD59296.1"/>
    <property type="molecule type" value="Genomic_DNA"/>
</dbReference>
<reference evidence="2" key="1">
    <citation type="submission" date="2022-07" db="EMBL/GenBank/DDBJ databases">
        <title>Complete genome sequence of Salinispirillum sp. LH10-3-1 capable of multiple carbohydrate inversion isolated from a soda lake.</title>
        <authorList>
            <person name="Liu J."/>
            <person name="Zhai Y."/>
            <person name="Zhang H."/>
            <person name="Yang H."/>
            <person name="Qu J."/>
            <person name="Li J."/>
        </authorList>
    </citation>
    <scope>NUCLEOTIDE SEQUENCE</scope>
    <source>
        <strain evidence="2">LH 10-3-1</strain>
    </source>
</reference>
<dbReference type="RefSeq" id="WP_304996587.1">
    <property type="nucleotide sequence ID" value="NZ_CP101717.1"/>
</dbReference>
<dbReference type="Pfam" id="PF13224">
    <property type="entry name" value="DUF4032"/>
    <property type="match status" value="1"/>
</dbReference>
<evidence type="ECO:0000313" key="2">
    <source>
        <dbReference type="EMBL" id="WLD59296.1"/>
    </source>
</evidence>
<gene>
    <name evidence="2" type="ORF">NFC81_05815</name>
</gene>
<organism evidence="2">
    <name type="scientific">Salinispirillum sp. LH 10-3-1</name>
    <dbReference type="NCBI Taxonomy" id="2952525"/>
    <lineage>
        <taxon>Bacteria</taxon>
        <taxon>Pseudomonadati</taxon>
        <taxon>Pseudomonadota</taxon>
        <taxon>Gammaproteobacteria</taxon>
        <taxon>Oceanospirillales</taxon>
        <taxon>Saccharospirillaceae</taxon>
        <taxon>Salinispirillum</taxon>
    </lineage>
</organism>
<name>A0AB38YJR2_9GAMM</name>
<evidence type="ECO:0000259" key="1">
    <source>
        <dbReference type="Pfam" id="PF13224"/>
    </source>
</evidence>
<sequence>MKFQIASPSHYFTDLELPWSKHLTEWPDELFVPVARGIHRNVVRFVPRGDKVYALKELAQHIAEKEYRLLRELGELGLPVVEPICVVTERDKTLSGRAKPNDGMDMTGRALLITEYLDGALPYRVIIERGTTEKRLHHMLDALAELLVRLHLSGFYWGDCSLSNALFRRDAGQLAAYLVDAETGELLPELSLGRRQYDLEVAFTNLAGDLMDIEALLNGLPGGLDPVELAESLVARYNTLWDELTSEQIFARDEQYLVEQRIQRLNNMGFDVEEIQLESVEEGQRMRMRAKVVEPWHHKRILATLTGLRVEENQARRLLNDLNRYRAWWSGEAGREVPESLAAYRWLTEIFQPAIDALPDELRGELDDAELYHEILEHRWFISESSKTDVGLSAAVQSYIDNVLRQRSGTDMTDTTLFQESR</sequence>
<dbReference type="SUPFAM" id="SSF56112">
    <property type="entry name" value="Protein kinase-like (PK-like)"/>
    <property type="match status" value="1"/>
</dbReference>
<feature type="domain" description="DUF4032" evidence="1">
    <location>
        <begin position="240"/>
        <end position="404"/>
    </location>
</feature>
<protein>
    <submittedName>
        <fullName evidence="2">DUF4032 domain-containing protein</fullName>
    </submittedName>
</protein>